<dbReference type="PANTHER" id="PTHR45825">
    <property type="entry name" value="GRANULE-BOUND STARCH SYNTHASE 1, CHLOROPLASTIC/AMYLOPLASTIC"/>
    <property type="match status" value="1"/>
</dbReference>
<comment type="catalytic activity">
    <reaction evidence="1">
        <text>[(1-&gt;4)-alpha-D-glucosyl](n) + ADP-alpha-D-glucose = [(1-&gt;4)-alpha-D-glucosyl](n+1) + ADP + H(+)</text>
        <dbReference type="Rhea" id="RHEA:18189"/>
        <dbReference type="Rhea" id="RHEA-COMP:9584"/>
        <dbReference type="Rhea" id="RHEA-COMP:9587"/>
        <dbReference type="ChEBI" id="CHEBI:15378"/>
        <dbReference type="ChEBI" id="CHEBI:15444"/>
        <dbReference type="ChEBI" id="CHEBI:57498"/>
        <dbReference type="ChEBI" id="CHEBI:456216"/>
        <dbReference type="EC" id="2.4.1.21"/>
    </reaction>
</comment>
<dbReference type="InterPro" id="IPR013534">
    <property type="entry name" value="Starch_synth_cat_dom"/>
</dbReference>
<reference evidence="6 7" key="1">
    <citation type="submission" date="2024-04" db="EMBL/GenBank/DDBJ databases">
        <title>whole genome sequencing of Lutimonas vermicola strain IMCC1616.</title>
        <authorList>
            <person name="Bae S.S."/>
        </authorList>
    </citation>
    <scope>NUCLEOTIDE SEQUENCE [LARGE SCALE GENOMIC DNA]</scope>
    <source>
        <strain evidence="6 7">IMCC1616</strain>
    </source>
</reference>
<organism evidence="6 7">
    <name type="scientific">Lutimonas vermicola</name>
    <dbReference type="NCBI Taxonomy" id="414288"/>
    <lineage>
        <taxon>Bacteria</taxon>
        <taxon>Pseudomonadati</taxon>
        <taxon>Bacteroidota</taxon>
        <taxon>Flavobacteriia</taxon>
        <taxon>Flavobacteriales</taxon>
        <taxon>Flavobacteriaceae</taxon>
        <taxon>Lutimonas</taxon>
    </lineage>
</organism>
<evidence type="ECO:0000256" key="2">
    <source>
        <dbReference type="ARBA" id="ARBA00012588"/>
    </source>
</evidence>
<comment type="caution">
    <text evidence="6">The sequence shown here is derived from an EMBL/GenBank/DDBJ whole genome shotgun (WGS) entry which is preliminary data.</text>
</comment>
<dbReference type="EMBL" id="JBCDNA010000001">
    <property type="protein sequence ID" value="MEL4455695.1"/>
    <property type="molecule type" value="Genomic_DNA"/>
</dbReference>
<dbReference type="RefSeq" id="WP_342159581.1">
    <property type="nucleotide sequence ID" value="NZ_JBCDNA010000001.1"/>
</dbReference>
<evidence type="ECO:0000313" key="7">
    <source>
        <dbReference type="Proteomes" id="UP001474120"/>
    </source>
</evidence>
<dbReference type="Proteomes" id="UP001474120">
    <property type="component" value="Unassembled WGS sequence"/>
</dbReference>
<keyword evidence="7" id="KW-1185">Reference proteome</keyword>
<keyword evidence="4" id="KW-0808">Transferase</keyword>
<feature type="domain" description="Starch synthase catalytic" evidence="5">
    <location>
        <begin position="3"/>
        <end position="231"/>
    </location>
</feature>
<evidence type="ECO:0000256" key="3">
    <source>
        <dbReference type="ARBA" id="ARBA00022676"/>
    </source>
</evidence>
<sequence length="267" mass="30499">MEILNVSAECFPLAKVGGLADVVGALPKYQQKEGVHSKVIMPLYGNDFMKNLHLNLEYKNHLTLGKLHYDFKIFTPEEPFDFPVFMVQIPGLFDRPEIYSYDDDVERFLAFQLAVLDWLLSLDKKPSIVHSHDHQTGFISFLMSHAAGYESLKEIPTVFTIHNAQYQGQFGYDKLRYFPEFDLKKMGLIDWDGAINPLATAIKCSWRVTTVSPGYLEELKSNANGLEQLIDQESEKFSGILNGIDTRVWNPETDKHLVKNYSNKASK</sequence>
<dbReference type="Gene3D" id="3.40.50.2000">
    <property type="entry name" value="Glycogen Phosphorylase B"/>
    <property type="match status" value="1"/>
</dbReference>
<name>A0ABU9L3U4_9FLAO</name>
<dbReference type="PANTHER" id="PTHR45825:SF11">
    <property type="entry name" value="ALPHA AMYLASE DOMAIN-CONTAINING PROTEIN"/>
    <property type="match status" value="1"/>
</dbReference>
<protein>
    <recommendedName>
        <fullName evidence="2">starch synthase</fullName>
        <ecNumber evidence="2">2.4.1.21</ecNumber>
    </recommendedName>
</protein>
<evidence type="ECO:0000313" key="6">
    <source>
        <dbReference type="EMBL" id="MEL4455695.1"/>
    </source>
</evidence>
<gene>
    <name evidence="6" type="ORF">AABB81_07290</name>
</gene>
<evidence type="ECO:0000259" key="5">
    <source>
        <dbReference type="Pfam" id="PF08323"/>
    </source>
</evidence>
<keyword evidence="3" id="KW-0328">Glycosyltransferase</keyword>
<evidence type="ECO:0000256" key="1">
    <source>
        <dbReference type="ARBA" id="ARBA00001478"/>
    </source>
</evidence>
<dbReference type="EC" id="2.4.1.21" evidence="2"/>
<accession>A0ABU9L3U4</accession>
<dbReference type="SUPFAM" id="SSF53756">
    <property type="entry name" value="UDP-Glycosyltransferase/glycogen phosphorylase"/>
    <property type="match status" value="1"/>
</dbReference>
<evidence type="ECO:0000256" key="4">
    <source>
        <dbReference type="ARBA" id="ARBA00022679"/>
    </source>
</evidence>
<dbReference type="Pfam" id="PF08323">
    <property type="entry name" value="Glyco_transf_5"/>
    <property type="match status" value="1"/>
</dbReference>
<proteinExistence type="predicted"/>